<reference evidence="2" key="1">
    <citation type="submission" date="2020-06" db="EMBL/GenBank/DDBJ databases">
        <authorList>
            <person name="Link T."/>
            <person name="Ehrmann M."/>
        </authorList>
    </citation>
    <scope>NUCLEOTIDE SEQUENCE</scope>
    <source>
        <strain evidence="2">TMW 2.2257</strain>
    </source>
</reference>
<gene>
    <name evidence="2" type="ORF">HXW75_03085</name>
</gene>
<name>A0AB35HMP5_TETHA</name>
<feature type="transmembrane region" description="Helical" evidence="1">
    <location>
        <begin position="174"/>
        <end position="196"/>
    </location>
</feature>
<dbReference type="EMBL" id="JACACB010000005">
    <property type="protein sequence ID" value="MCO8297456.1"/>
    <property type="molecule type" value="Genomic_DNA"/>
</dbReference>
<evidence type="ECO:0000313" key="3">
    <source>
        <dbReference type="Proteomes" id="UP001057280"/>
    </source>
</evidence>
<dbReference type="AlphaFoldDB" id="A0AB35HMP5"/>
<organism evidence="2 3">
    <name type="scientific">Tetragenococcus halophilus</name>
    <name type="common">Pediococcus halophilus</name>
    <dbReference type="NCBI Taxonomy" id="51669"/>
    <lineage>
        <taxon>Bacteria</taxon>
        <taxon>Bacillati</taxon>
        <taxon>Bacillota</taxon>
        <taxon>Bacilli</taxon>
        <taxon>Lactobacillales</taxon>
        <taxon>Enterococcaceae</taxon>
        <taxon>Tetragenococcus</taxon>
    </lineage>
</organism>
<sequence>MDLYREIIIDLYYKCFPKRRLRDEFFNWSKRTLICCAFSVVTCILLLSYIILFDNSFVIVSILYILFLISLTFFSWSRGKDTFSLVEYLEIQKSRLKIFDEKLKEQGATKTDQIRKIIDYFSYINELNNYKVKKNKRRIYVCFMSVFIPFLVFFGTELWMLIKINLSTTRLIYILLYCILTVIVVMFISSGFFLPIKVVFKNIFKNDEERVIVVLKEIIIYRDHVSTSLIDDKMVYNYEK</sequence>
<accession>A0AB35HMP5</accession>
<comment type="caution">
    <text evidence="2">The sequence shown here is derived from an EMBL/GenBank/DDBJ whole genome shotgun (WGS) entry which is preliminary data.</text>
</comment>
<feature type="transmembrane region" description="Helical" evidence="1">
    <location>
        <begin position="32"/>
        <end position="51"/>
    </location>
</feature>
<dbReference type="Proteomes" id="UP001057280">
    <property type="component" value="Unassembled WGS sequence"/>
</dbReference>
<feature type="transmembrane region" description="Helical" evidence="1">
    <location>
        <begin position="57"/>
        <end position="76"/>
    </location>
</feature>
<feature type="transmembrane region" description="Helical" evidence="1">
    <location>
        <begin position="139"/>
        <end position="162"/>
    </location>
</feature>
<keyword evidence="1" id="KW-1133">Transmembrane helix</keyword>
<evidence type="ECO:0000256" key="1">
    <source>
        <dbReference type="SAM" id="Phobius"/>
    </source>
</evidence>
<protein>
    <submittedName>
        <fullName evidence="2">Uncharacterized protein</fullName>
    </submittedName>
</protein>
<keyword evidence="1" id="KW-0812">Transmembrane</keyword>
<proteinExistence type="predicted"/>
<evidence type="ECO:0000313" key="2">
    <source>
        <dbReference type="EMBL" id="MCO8297456.1"/>
    </source>
</evidence>
<keyword evidence="1" id="KW-0472">Membrane</keyword>
<dbReference type="RefSeq" id="WP_253210020.1">
    <property type="nucleotide sequence ID" value="NZ_JACACB010000005.1"/>
</dbReference>
<reference evidence="2" key="2">
    <citation type="journal article" date="2021" name="BMC Microbiol.">
        <title>The diversity among the species Tetragenococcus halophilus including new isolates from a lupine seed fermentation.</title>
        <authorList>
            <person name="Link T."/>
            <person name="Vogel R.F."/>
            <person name="Ehrmann M.A."/>
        </authorList>
    </citation>
    <scope>NUCLEOTIDE SEQUENCE</scope>
    <source>
        <strain evidence="2">TMW 2.2257</strain>
    </source>
</reference>